<dbReference type="PANTHER" id="PTHR33121">
    <property type="entry name" value="CYCLIC DI-GMP PHOSPHODIESTERASE PDEF"/>
    <property type="match status" value="1"/>
</dbReference>
<name>A0AAW4WSC5_9FIRM</name>
<dbReference type="Gene3D" id="3.20.20.450">
    <property type="entry name" value="EAL domain"/>
    <property type="match status" value="1"/>
</dbReference>
<dbReference type="RefSeq" id="WP_229343410.1">
    <property type="nucleotide sequence ID" value="NZ_JAJFAT010000001.1"/>
</dbReference>
<comment type="caution">
    <text evidence="4">The sequence shown here is derived from an EMBL/GenBank/DDBJ whole genome shotgun (WGS) entry which is preliminary data.</text>
</comment>
<dbReference type="InterPro" id="IPR000160">
    <property type="entry name" value="GGDEF_dom"/>
</dbReference>
<dbReference type="PANTHER" id="PTHR33121:SF71">
    <property type="entry name" value="OXYGEN SENSOR PROTEIN DOSP"/>
    <property type="match status" value="1"/>
</dbReference>
<organism evidence="4 5">
    <name type="scientific">Halanaerobium polyolivorans</name>
    <dbReference type="NCBI Taxonomy" id="2886943"/>
    <lineage>
        <taxon>Bacteria</taxon>
        <taxon>Bacillati</taxon>
        <taxon>Bacillota</taxon>
        <taxon>Clostridia</taxon>
        <taxon>Halanaerobiales</taxon>
        <taxon>Halanaerobiaceae</taxon>
        <taxon>Halanaerobium</taxon>
    </lineage>
</organism>
<dbReference type="SMART" id="SM00052">
    <property type="entry name" value="EAL"/>
    <property type="match status" value="1"/>
</dbReference>
<dbReference type="CDD" id="cd01948">
    <property type="entry name" value="EAL"/>
    <property type="match status" value="1"/>
</dbReference>
<evidence type="ECO:0000313" key="5">
    <source>
        <dbReference type="Proteomes" id="UP001199296"/>
    </source>
</evidence>
<keyword evidence="1" id="KW-0472">Membrane</keyword>
<gene>
    <name evidence="4" type="ORF">LJ207_01500</name>
</gene>
<dbReference type="InterPro" id="IPR029787">
    <property type="entry name" value="Nucleotide_cyclase"/>
</dbReference>
<dbReference type="PROSITE" id="PS50887">
    <property type="entry name" value="GGDEF"/>
    <property type="match status" value="1"/>
</dbReference>
<keyword evidence="1" id="KW-1133">Transmembrane helix</keyword>
<sequence>MLYNKLKKMKNKTILLKSFLLIFILAIGILVYFTGGTKNSYAHLIYLPIVISGYFYGLKGGIIAAVISGFVLGPLMPIDSEIMLMQQTQNWLFRMVFLIIIGSFVGYLFANLEQQIMKNRKLAYFDQETGLPNKSTLKNVIENKINNEKEFHLFILTINNLLNIYKLTGFSNFPDYVDLLVEYIKEYPALEKQIYYINENHYGIILDKDRVDDLVAFTNDFLQYLDQPLNFGKISIYNNFTIGITTYPDYAKKTDRIINQAFLAIKKAKNKKLPFWHYEDINFQEESTNLDLLAEINKSIQNDNFEIHYQPKINLKNQSIQTFEALIRWNHPGKGYISPAEFIPLVEKSSLIEPLTEWVIKAVLADIKKFKANNNSLEYDIAINISARNLQQPNFVELLINYLKEYNVDPQNFSIELTETDLMVDIENNINKLDQLKEKGINIYLDDFGKGYSSLKYLKEIPIDYIKIDQFFIENLTEDQKSFDIVYSIIELAHALNIEVVAEGVETEAQLKVLKDIDCDYGQGYLFARPDSKEKIIKYLEKAAELNYEK</sequence>
<dbReference type="SUPFAM" id="SSF141868">
    <property type="entry name" value="EAL domain-like"/>
    <property type="match status" value="1"/>
</dbReference>
<accession>A0AAW4WSC5</accession>
<dbReference type="Gene3D" id="3.30.70.270">
    <property type="match status" value="1"/>
</dbReference>
<dbReference type="SUPFAM" id="SSF55073">
    <property type="entry name" value="Nucleotide cyclase"/>
    <property type="match status" value="1"/>
</dbReference>
<feature type="transmembrane region" description="Helical" evidence="1">
    <location>
        <begin position="91"/>
        <end position="110"/>
    </location>
</feature>
<keyword evidence="5" id="KW-1185">Reference proteome</keyword>
<feature type="transmembrane region" description="Helical" evidence="1">
    <location>
        <begin position="45"/>
        <end position="71"/>
    </location>
</feature>
<dbReference type="InterPro" id="IPR050706">
    <property type="entry name" value="Cyclic-di-GMP_PDE-like"/>
</dbReference>
<proteinExistence type="predicted"/>
<dbReference type="InterPro" id="IPR035919">
    <property type="entry name" value="EAL_sf"/>
</dbReference>
<dbReference type="Pfam" id="PF00990">
    <property type="entry name" value="GGDEF"/>
    <property type="match status" value="1"/>
</dbReference>
<dbReference type="EMBL" id="JAJFAT010000001">
    <property type="protein sequence ID" value="MCC3143998.1"/>
    <property type="molecule type" value="Genomic_DNA"/>
</dbReference>
<dbReference type="GO" id="GO:0071111">
    <property type="term" value="F:cyclic-guanylate-specific phosphodiesterase activity"/>
    <property type="evidence" value="ECO:0007669"/>
    <property type="project" value="InterPro"/>
</dbReference>
<feature type="domain" description="GGDEF" evidence="3">
    <location>
        <begin position="149"/>
        <end position="281"/>
    </location>
</feature>
<evidence type="ECO:0000259" key="2">
    <source>
        <dbReference type="PROSITE" id="PS50883"/>
    </source>
</evidence>
<evidence type="ECO:0000313" key="4">
    <source>
        <dbReference type="EMBL" id="MCC3143998.1"/>
    </source>
</evidence>
<protein>
    <submittedName>
        <fullName evidence="4">EAL domain-containing protein</fullName>
    </submittedName>
</protein>
<feature type="domain" description="EAL" evidence="2">
    <location>
        <begin position="289"/>
        <end position="544"/>
    </location>
</feature>
<dbReference type="AlphaFoldDB" id="A0AAW4WSC5"/>
<evidence type="ECO:0000259" key="3">
    <source>
        <dbReference type="PROSITE" id="PS50887"/>
    </source>
</evidence>
<dbReference type="InterPro" id="IPR001633">
    <property type="entry name" value="EAL_dom"/>
</dbReference>
<dbReference type="InterPro" id="IPR043128">
    <property type="entry name" value="Rev_trsase/Diguanyl_cyclase"/>
</dbReference>
<reference evidence="4 5" key="1">
    <citation type="submission" date="2021-10" db="EMBL/GenBank/DDBJ databases">
        <authorList>
            <person name="Grouzdev D.S."/>
            <person name="Pantiukh K.S."/>
            <person name="Krutkina M.S."/>
        </authorList>
    </citation>
    <scope>NUCLEOTIDE SEQUENCE [LARGE SCALE GENOMIC DNA]</scope>
    <source>
        <strain evidence="4 5">Z-7514</strain>
    </source>
</reference>
<feature type="transmembrane region" description="Helical" evidence="1">
    <location>
        <begin position="14"/>
        <end position="33"/>
    </location>
</feature>
<dbReference type="PROSITE" id="PS50883">
    <property type="entry name" value="EAL"/>
    <property type="match status" value="1"/>
</dbReference>
<dbReference type="Pfam" id="PF00563">
    <property type="entry name" value="EAL"/>
    <property type="match status" value="1"/>
</dbReference>
<dbReference type="Proteomes" id="UP001199296">
    <property type="component" value="Unassembled WGS sequence"/>
</dbReference>
<keyword evidence="1" id="KW-0812">Transmembrane</keyword>
<evidence type="ECO:0000256" key="1">
    <source>
        <dbReference type="SAM" id="Phobius"/>
    </source>
</evidence>